<dbReference type="Proteomes" id="UP000516369">
    <property type="component" value="Chromosome"/>
</dbReference>
<dbReference type="KEGG" id="dvn:HQ394_13970"/>
<dbReference type="Pfam" id="PF09837">
    <property type="entry name" value="DUF2064"/>
    <property type="match status" value="1"/>
</dbReference>
<sequence length="258" mass="26853">MTSDVIALAIVCKAPVAGQAKTRLSPPLSPEAASTLSRCFITDVAATIQRVSDADLCRPVAVFTPADAVAAFDAVLPPGFVMLAQRGTDLGARLRNATSDLFADGCSALCLINADGPTLPPSLLGAAVAALRQAGNGIVIGPAIDGGYYLLGLRRAHQDVVPALLDGISWSTSQVLTQTLARAASLGLPVTMLPLWYDVDDHAALSLLRQDLFGSGAGLATAAHPPSPAPETRRYLLALFEDAETHQFGKEEPDSDTR</sequence>
<dbReference type="PANTHER" id="PTHR36529">
    <property type="entry name" value="SLL1095 PROTEIN"/>
    <property type="match status" value="1"/>
</dbReference>
<gene>
    <name evidence="1" type="ORF">HQ394_13970</name>
</gene>
<reference evidence="1 2" key="1">
    <citation type="submission" date="2020-05" db="EMBL/GenBank/DDBJ databases">
        <title>Complete closed genome sequence of Defluviicoccus vanus.</title>
        <authorList>
            <person name="Bessarab I."/>
            <person name="Arumugam K."/>
            <person name="Maszenan A.M."/>
            <person name="Seviour R.J."/>
            <person name="Williams R.B."/>
        </authorList>
    </citation>
    <scope>NUCLEOTIDE SEQUENCE [LARGE SCALE GENOMIC DNA]</scope>
    <source>
        <strain evidence="1 2">Ben 114</strain>
    </source>
</reference>
<keyword evidence="2" id="KW-1185">Reference proteome</keyword>
<dbReference type="PANTHER" id="PTHR36529:SF1">
    <property type="entry name" value="GLYCOSYLTRANSFERASE"/>
    <property type="match status" value="1"/>
</dbReference>
<keyword evidence="1" id="KW-0808">Transferase</keyword>
<dbReference type="GO" id="GO:0016740">
    <property type="term" value="F:transferase activity"/>
    <property type="evidence" value="ECO:0007669"/>
    <property type="project" value="UniProtKB-KW"/>
</dbReference>
<dbReference type="NCBIfam" id="TIGR04282">
    <property type="entry name" value="glyco_like_cofC"/>
    <property type="match status" value="1"/>
</dbReference>
<dbReference type="EMBL" id="CP053923">
    <property type="protein sequence ID" value="QNT70232.1"/>
    <property type="molecule type" value="Genomic_DNA"/>
</dbReference>
<evidence type="ECO:0000313" key="2">
    <source>
        <dbReference type="Proteomes" id="UP000516369"/>
    </source>
</evidence>
<dbReference type="SUPFAM" id="SSF53448">
    <property type="entry name" value="Nucleotide-diphospho-sugar transferases"/>
    <property type="match status" value="1"/>
</dbReference>
<dbReference type="InterPro" id="IPR029044">
    <property type="entry name" value="Nucleotide-diphossugar_trans"/>
</dbReference>
<dbReference type="AlphaFoldDB" id="A0A7H1N3E6"/>
<organism evidence="1 2">
    <name type="scientific">Defluviicoccus vanus</name>
    <dbReference type="NCBI Taxonomy" id="111831"/>
    <lineage>
        <taxon>Bacteria</taxon>
        <taxon>Pseudomonadati</taxon>
        <taxon>Pseudomonadota</taxon>
        <taxon>Alphaproteobacteria</taxon>
        <taxon>Rhodospirillales</taxon>
        <taxon>Rhodospirillaceae</taxon>
        <taxon>Defluviicoccus</taxon>
    </lineage>
</organism>
<protein>
    <submittedName>
        <fullName evidence="1">Glycosyltransferase</fullName>
    </submittedName>
</protein>
<dbReference type="Gene3D" id="3.90.550.10">
    <property type="entry name" value="Spore Coat Polysaccharide Biosynthesis Protein SpsA, Chain A"/>
    <property type="match status" value="1"/>
</dbReference>
<accession>A0A7H1N3E6</accession>
<proteinExistence type="predicted"/>
<name>A0A7H1N3E6_9PROT</name>
<dbReference type="RefSeq" id="WP_190260718.1">
    <property type="nucleotide sequence ID" value="NZ_CP053923.1"/>
</dbReference>
<dbReference type="InterPro" id="IPR018641">
    <property type="entry name" value="Trfase_1_rSAM/seldom-assoc"/>
</dbReference>
<evidence type="ECO:0000313" key="1">
    <source>
        <dbReference type="EMBL" id="QNT70232.1"/>
    </source>
</evidence>